<dbReference type="EMBL" id="CAJEWN010000602">
    <property type="protein sequence ID" value="CAD2186737.1"/>
    <property type="molecule type" value="Genomic_DNA"/>
</dbReference>
<evidence type="ECO:0000313" key="2">
    <source>
        <dbReference type="Proteomes" id="UP000580250"/>
    </source>
</evidence>
<dbReference type="Proteomes" id="UP000580250">
    <property type="component" value="Unassembled WGS sequence"/>
</dbReference>
<evidence type="ECO:0000313" key="1">
    <source>
        <dbReference type="EMBL" id="CAD2186737.1"/>
    </source>
</evidence>
<dbReference type="AlphaFoldDB" id="A0A6V7WIA1"/>
<proteinExistence type="predicted"/>
<organism evidence="1 2">
    <name type="scientific">Meloidogyne enterolobii</name>
    <name type="common">Root-knot nematode worm</name>
    <name type="synonym">Meloidogyne mayaguensis</name>
    <dbReference type="NCBI Taxonomy" id="390850"/>
    <lineage>
        <taxon>Eukaryota</taxon>
        <taxon>Metazoa</taxon>
        <taxon>Ecdysozoa</taxon>
        <taxon>Nematoda</taxon>
        <taxon>Chromadorea</taxon>
        <taxon>Rhabditida</taxon>
        <taxon>Tylenchina</taxon>
        <taxon>Tylenchomorpha</taxon>
        <taxon>Tylenchoidea</taxon>
        <taxon>Meloidogynidae</taxon>
        <taxon>Meloidogyninae</taxon>
        <taxon>Meloidogyne</taxon>
    </lineage>
</organism>
<comment type="caution">
    <text evidence="1">The sequence shown here is derived from an EMBL/GenBank/DDBJ whole genome shotgun (WGS) entry which is preliminary data.</text>
</comment>
<reference evidence="1 2" key="1">
    <citation type="submission" date="2020-08" db="EMBL/GenBank/DDBJ databases">
        <authorList>
            <person name="Koutsovoulos G."/>
            <person name="Danchin GJ E."/>
        </authorList>
    </citation>
    <scope>NUCLEOTIDE SEQUENCE [LARGE SCALE GENOMIC DNA]</scope>
</reference>
<accession>A0A6V7WIA1</accession>
<protein>
    <submittedName>
        <fullName evidence="1">Uncharacterized protein</fullName>
    </submittedName>
</protein>
<gene>
    <name evidence="1" type="ORF">MENT_LOCUS39258</name>
</gene>
<sequence>MGPKNCFEFCIILGLESWSFGLGLESWNLISLIVHSQKYILLQ</sequence>
<name>A0A6V7WIA1_MELEN</name>